<accession>A0A9N9KY60</accession>
<dbReference type="EMBL" id="CAJVRL010000057">
    <property type="protein sequence ID" value="CAG8954733.1"/>
    <property type="molecule type" value="Genomic_DNA"/>
</dbReference>
<dbReference type="InterPro" id="IPR053013">
    <property type="entry name" value="LAT"/>
</dbReference>
<proteinExistence type="predicted"/>
<dbReference type="Pfam" id="PF22998">
    <property type="entry name" value="GNAT_LYC1-like"/>
    <property type="match status" value="1"/>
</dbReference>
<evidence type="ECO:0000259" key="1">
    <source>
        <dbReference type="Pfam" id="PF22998"/>
    </source>
</evidence>
<name>A0A9N9KY60_9HELO</name>
<dbReference type="Proteomes" id="UP000696280">
    <property type="component" value="Unassembled WGS sequence"/>
</dbReference>
<keyword evidence="3" id="KW-1185">Reference proteome</keyword>
<dbReference type="InterPro" id="IPR055100">
    <property type="entry name" value="GNAT_LYC1-like"/>
</dbReference>
<protein>
    <recommendedName>
        <fullName evidence="1">LYC1 C-terminal domain-containing protein</fullName>
    </recommendedName>
</protein>
<dbReference type="Gene3D" id="3.40.630.30">
    <property type="match status" value="1"/>
</dbReference>
<dbReference type="SUPFAM" id="SSF55729">
    <property type="entry name" value="Acyl-CoA N-acyltransferases (Nat)"/>
    <property type="match status" value="1"/>
</dbReference>
<organism evidence="2 3">
    <name type="scientific">Hymenoscyphus fraxineus</name>
    <dbReference type="NCBI Taxonomy" id="746836"/>
    <lineage>
        <taxon>Eukaryota</taxon>
        <taxon>Fungi</taxon>
        <taxon>Dikarya</taxon>
        <taxon>Ascomycota</taxon>
        <taxon>Pezizomycotina</taxon>
        <taxon>Leotiomycetes</taxon>
        <taxon>Helotiales</taxon>
        <taxon>Helotiaceae</taxon>
        <taxon>Hymenoscyphus</taxon>
    </lineage>
</organism>
<evidence type="ECO:0000313" key="3">
    <source>
        <dbReference type="Proteomes" id="UP000696280"/>
    </source>
</evidence>
<dbReference type="OrthoDB" id="2020070at2759"/>
<gene>
    <name evidence="2" type="ORF">HYFRA_00004656</name>
</gene>
<dbReference type="InterPro" id="IPR016181">
    <property type="entry name" value="Acyl_CoA_acyltransferase"/>
</dbReference>
<dbReference type="CDD" id="cd04301">
    <property type="entry name" value="NAT_SF"/>
    <property type="match status" value="1"/>
</dbReference>
<feature type="domain" description="LYC1 C-terminal" evidence="1">
    <location>
        <begin position="188"/>
        <end position="383"/>
    </location>
</feature>
<comment type="caution">
    <text evidence="2">The sequence shown here is derived from an EMBL/GenBank/DDBJ whole genome shotgun (WGS) entry which is preliminary data.</text>
</comment>
<dbReference type="PANTHER" id="PTHR34815:SF4">
    <property type="entry name" value="N-ACETYLTRANSFERASE DOMAIN-CONTAINING PROTEIN"/>
    <property type="match status" value="1"/>
</dbReference>
<dbReference type="AlphaFoldDB" id="A0A9N9KY60"/>
<sequence length="383" mass="42379">MADLPLSTSPNLGLAYPTKAEKLQIWTLNSKNWGTNLSLPDYLEREEHLSNIPQTRDGGITHWILTDKTLPENSRPILSSCESLRRHAIISHPNGTTKEVITHGIGSVFCSPEYRGRGYAGRMLSLVREILRTHQKDIAECPFSILYSDIGKKFYSGLGWKVFASSHISIPALRNDPATTNGTTNEITNGTTVTATPLTSQELPDLIAQDCTTLKTLLPKIAKSTNKPSLAVLPDAQTIEWHHLRESFMASKLFPNRPLPTINGAISTGSPGSRVWIIFTRVFGDKLYILRLVTEDSTDSPSNAEKLSSVLNIARQEAAKWDLDSVVLWNASDVVKNLLVRAGVEHQSEERETDSIPSLMWYGDGEGGADALEWVANEKFAWC</sequence>
<evidence type="ECO:0000313" key="2">
    <source>
        <dbReference type="EMBL" id="CAG8954733.1"/>
    </source>
</evidence>
<reference evidence="2" key="1">
    <citation type="submission" date="2021-07" db="EMBL/GenBank/DDBJ databases">
        <authorList>
            <person name="Durling M."/>
        </authorList>
    </citation>
    <scope>NUCLEOTIDE SEQUENCE</scope>
</reference>
<dbReference type="PANTHER" id="PTHR34815">
    <property type="entry name" value="LYSINE ACETYLTRANSFERASE"/>
    <property type="match status" value="1"/>
</dbReference>